<organism evidence="1 2">
    <name type="scientific">Panagrolaimus davidi</name>
    <dbReference type="NCBI Taxonomy" id="227884"/>
    <lineage>
        <taxon>Eukaryota</taxon>
        <taxon>Metazoa</taxon>
        <taxon>Ecdysozoa</taxon>
        <taxon>Nematoda</taxon>
        <taxon>Chromadorea</taxon>
        <taxon>Rhabditida</taxon>
        <taxon>Tylenchina</taxon>
        <taxon>Panagrolaimomorpha</taxon>
        <taxon>Panagrolaimoidea</taxon>
        <taxon>Panagrolaimidae</taxon>
        <taxon>Panagrolaimus</taxon>
    </lineage>
</organism>
<accession>A0A914PYH4</accession>
<dbReference type="GO" id="GO:0012505">
    <property type="term" value="C:endomembrane system"/>
    <property type="evidence" value="ECO:0007669"/>
    <property type="project" value="TreeGrafter"/>
</dbReference>
<sequence length="231" mass="26371">MGIKRFDQNRFIIADAYFGIYLVNLKLDHAEQIIKPSANDENDNLTNVECAFFNDVAVLNNDTIIFSCSSSRWGVGLAFHMLLEHKIDGKLQLTVENATPQIFIDNLPGLPDNIRITSENNYFVGLAVHRSSNYFSIFDFMGHYPWARKMFIEWIPESFINTYLPKLTKKYGFVIEFDESGNTVETFQDPTGETVNYISEVVESNGTLYLGSFKDDYIAKVLKNMGVLTEI</sequence>
<dbReference type="Proteomes" id="UP000887578">
    <property type="component" value="Unplaced"/>
</dbReference>
<keyword evidence="1" id="KW-1185">Reference proteome</keyword>
<dbReference type="SUPFAM" id="SSF63829">
    <property type="entry name" value="Calcium-dependent phosphotriesterase"/>
    <property type="match status" value="1"/>
</dbReference>
<dbReference type="PANTHER" id="PTHR10426">
    <property type="entry name" value="STRICTOSIDINE SYNTHASE-RELATED"/>
    <property type="match status" value="1"/>
</dbReference>
<evidence type="ECO:0000313" key="2">
    <source>
        <dbReference type="WBParaSite" id="PDA_v2.g23888.t1"/>
    </source>
</evidence>
<reference evidence="2" key="1">
    <citation type="submission" date="2022-11" db="UniProtKB">
        <authorList>
            <consortium name="WormBaseParasite"/>
        </authorList>
    </citation>
    <scope>IDENTIFICATION</scope>
</reference>
<dbReference type="GO" id="GO:0016787">
    <property type="term" value="F:hydrolase activity"/>
    <property type="evidence" value="ECO:0007669"/>
    <property type="project" value="TreeGrafter"/>
</dbReference>
<dbReference type="Gene3D" id="2.120.10.30">
    <property type="entry name" value="TolB, C-terminal domain"/>
    <property type="match status" value="2"/>
</dbReference>
<dbReference type="WBParaSite" id="PDA_v2.g23888.t1">
    <property type="protein sequence ID" value="PDA_v2.g23888.t1"/>
    <property type="gene ID" value="PDA_v2.g23888"/>
</dbReference>
<dbReference type="AlphaFoldDB" id="A0A914PYH4"/>
<proteinExistence type="predicted"/>
<dbReference type="PANTHER" id="PTHR10426:SF88">
    <property type="entry name" value="ADIPOCYTE PLASMA MEMBRANE-ASSOCIATED PROTEIN HEMOMUCIN-RELATED"/>
    <property type="match status" value="1"/>
</dbReference>
<dbReference type="InterPro" id="IPR011042">
    <property type="entry name" value="6-blade_b-propeller_TolB-like"/>
</dbReference>
<name>A0A914PYH4_9BILA</name>
<evidence type="ECO:0000313" key="1">
    <source>
        <dbReference type="Proteomes" id="UP000887578"/>
    </source>
</evidence>
<protein>
    <submittedName>
        <fullName evidence="2">Uncharacterized protein</fullName>
    </submittedName>
</protein>